<feature type="coiled-coil region" evidence="1">
    <location>
        <begin position="92"/>
        <end position="192"/>
    </location>
</feature>
<feature type="region of interest" description="Disordered" evidence="2">
    <location>
        <begin position="247"/>
        <end position="272"/>
    </location>
</feature>
<dbReference type="Proteomes" id="UP000012062">
    <property type="component" value="Unassembled WGS sequence"/>
</dbReference>
<evidence type="ECO:0000256" key="2">
    <source>
        <dbReference type="SAM" id="MobiDB-lite"/>
    </source>
</evidence>
<name>M5EXW4_9HYPH</name>
<organism evidence="3 4">
    <name type="scientific">Mesorhizobium metallidurans STM 2683</name>
    <dbReference type="NCBI Taxonomy" id="1297569"/>
    <lineage>
        <taxon>Bacteria</taxon>
        <taxon>Pseudomonadati</taxon>
        <taxon>Pseudomonadota</taxon>
        <taxon>Alphaproteobacteria</taxon>
        <taxon>Hyphomicrobiales</taxon>
        <taxon>Phyllobacteriaceae</taxon>
        <taxon>Mesorhizobium</taxon>
    </lineage>
</organism>
<accession>M5EXW4</accession>
<keyword evidence="4" id="KW-1185">Reference proteome</keyword>
<dbReference type="EMBL" id="CAUM01000152">
    <property type="protein sequence ID" value="CCV09042.1"/>
    <property type="molecule type" value="Genomic_DNA"/>
</dbReference>
<dbReference type="RefSeq" id="WP_008877902.1">
    <property type="nucleotide sequence ID" value="NZ_CAUM01000152.1"/>
</dbReference>
<evidence type="ECO:0000256" key="1">
    <source>
        <dbReference type="SAM" id="Coils"/>
    </source>
</evidence>
<dbReference type="STRING" id="1297569.MESS2_810016"/>
<gene>
    <name evidence="3" type="ORF">MESS2_810016</name>
</gene>
<sequence>MVQSILFFVLGFLCAGFLALMIAPAVWRRAVALTRKRVEGSMPLTLAEIQADKDRVRAEFAMSTRRLEMSVKSLREKSAEQLVEIGRGRETLKGLEIERKDKKQALLELEAKSEELRQREDQLQVLTDRLAQTERVLEKRALELEKLEHMYDDASFSSSNRQIELVARESELQKLASDISLLRGQRKEADRRHQEIVAESKAVRDALRTEKKRTGELDKKVERLLATLADREDKLDRREKEIARLREKKGEGNTSPLRLVSPAGDPAGAAGKGDEIEKAIAKLDADRERLEARLTALARENRRLKTDLAAVEGAKSEGGDARRNGAALRDQMSDLAAQVVALTAKLDGPESPIAKVLAAPEKARSGNGERSLADRVRALQKAALTN</sequence>
<protein>
    <recommendedName>
        <fullName evidence="5">Myosin-14</fullName>
    </recommendedName>
</protein>
<reference evidence="3 4" key="1">
    <citation type="submission" date="2013-02" db="EMBL/GenBank/DDBJ databases">
        <authorList>
            <person name="Genoscope - CEA"/>
        </authorList>
    </citation>
    <scope>NUCLEOTIDE SEQUENCE [LARGE SCALE GENOMIC DNA]</scope>
    <source>
        <strain evidence="3 4">STM 2683</strain>
    </source>
</reference>
<evidence type="ECO:0000313" key="3">
    <source>
        <dbReference type="EMBL" id="CCV09042.1"/>
    </source>
</evidence>
<proteinExistence type="predicted"/>
<evidence type="ECO:0000313" key="4">
    <source>
        <dbReference type="Proteomes" id="UP000012062"/>
    </source>
</evidence>
<dbReference type="eggNOG" id="COG4372">
    <property type="taxonomic scope" value="Bacteria"/>
</dbReference>
<feature type="coiled-coil region" evidence="1">
    <location>
        <begin position="273"/>
        <end position="314"/>
    </location>
</feature>
<dbReference type="OrthoDB" id="7826912at2"/>
<evidence type="ECO:0008006" key="5">
    <source>
        <dbReference type="Google" id="ProtNLM"/>
    </source>
</evidence>
<comment type="caution">
    <text evidence="3">The sequence shown here is derived from an EMBL/GenBank/DDBJ whole genome shotgun (WGS) entry which is preliminary data.</text>
</comment>
<keyword evidence="1" id="KW-0175">Coiled coil</keyword>
<dbReference type="AlphaFoldDB" id="M5EXW4"/>